<dbReference type="Proteomes" id="UP000031521">
    <property type="component" value="Chromosome"/>
</dbReference>
<dbReference type="Pfam" id="PF00866">
    <property type="entry name" value="Ring_hydroxyl_B"/>
    <property type="match status" value="1"/>
</dbReference>
<name>A0A0B5E0C4_9RHOB</name>
<dbReference type="KEGG" id="cid:P73_2150"/>
<dbReference type="SUPFAM" id="SSF54427">
    <property type="entry name" value="NTF2-like"/>
    <property type="match status" value="1"/>
</dbReference>
<evidence type="ECO:0000256" key="2">
    <source>
        <dbReference type="ARBA" id="ARBA00023002"/>
    </source>
</evidence>
<dbReference type="STRING" id="1208324.P73_2150"/>
<dbReference type="RefSeq" id="WP_043869567.1">
    <property type="nucleotide sequence ID" value="NZ_CP004393.1"/>
</dbReference>
<keyword evidence="2" id="KW-0560">Oxidoreductase</keyword>
<organism evidence="3 4">
    <name type="scientific">Celeribacter indicus</name>
    <dbReference type="NCBI Taxonomy" id="1208324"/>
    <lineage>
        <taxon>Bacteria</taxon>
        <taxon>Pseudomonadati</taxon>
        <taxon>Pseudomonadota</taxon>
        <taxon>Alphaproteobacteria</taxon>
        <taxon>Rhodobacterales</taxon>
        <taxon>Roseobacteraceae</taxon>
        <taxon>Celeribacter</taxon>
    </lineage>
</organism>
<comment type="similarity">
    <text evidence="1">Belongs to the bacterial ring-hydroxylating dioxygenase beta subunit family.</text>
</comment>
<accession>A0A0B5E0C4</accession>
<dbReference type="AlphaFoldDB" id="A0A0B5E0C4"/>
<evidence type="ECO:0000313" key="4">
    <source>
        <dbReference type="Proteomes" id="UP000031521"/>
    </source>
</evidence>
<dbReference type="InterPro" id="IPR032710">
    <property type="entry name" value="NTF2-like_dom_sf"/>
</dbReference>
<evidence type="ECO:0000256" key="1">
    <source>
        <dbReference type="ARBA" id="ARBA00009570"/>
    </source>
</evidence>
<dbReference type="GO" id="GO:0051213">
    <property type="term" value="F:dioxygenase activity"/>
    <property type="evidence" value="ECO:0007669"/>
    <property type="project" value="UniProtKB-KW"/>
</dbReference>
<protein>
    <submittedName>
        <fullName evidence="3">Aromatic hydrocarbon dioxygenase small subunit</fullName>
    </submittedName>
</protein>
<dbReference type="OrthoDB" id="7446267at2"/>
<proteinExistence type="inferred from homology"/>
<dbReference type="EMBL" id="CP004393">
    <property type="protein sequence ID" value="AJE46865.1"/>
    <property type="molecule type" value="Genomic_DNA"/>
</dbReference>
<reference evidence="3 4" key="1">
    <citation type="journal article" date="2014" name="Int. J. Syst. Evol. Microbiol.">
        <title>Celeribacter indicus sp. nov., a polycyclic aromatic hydrocarbon-degrading bacterium from deep-sea sediment and reclassification of Huaishuia halophila as Celeribacter halophilus comb. nov.</title>
        <authorList>
            <person name="Lai Q."/>
            <person name="Cao J."/>
            <person name="Yuan J."/>
            <person name="Li F."/>
            <person name="Shao Z."/>
        </authorList>
    </citation>
    <scope>NUCLEOTIDE SEQUENCE [LARGE SCALE GENOMIC DNA]</scope>
    <source>
        <strain evidence="3">P73</strain>
    </source>
</reference>
<gene>
    <name evidence="3" type="ORF">P73_2150</name>
</gene>
<dbReference type="InterPro" id="IPR000391">
    <property type="entry name" value="Rng_hydr_dOase-bsu"/>
</dbReference>
<dbReference type="HOGENOM" id="CLU_1438713_0_0_5"/>
<dbReference type="Gene3D" id="3.10.450.50">
    <property type="match status" value="1"/>
</dbReference>
<keyword evidence="3" id="KW-0223">Dioxygenase</keyword>
<sequence length="188" mass="20704">MTAAAPLGRVHARYDAMARRLAHLRVAPAADPALCAQAASWLAAEARLLDARAFDAWQEMLSEDMVLWVPVHPEDHPARDQALLFDDRRRIAERIAHFSDRQAWAVTAPDPLIIRHLGTVEAWDTGAELLATAPIEILHVRRGAPLRLSGREVLSLSHDPAAGRGLITSKTLILPELVLSTPHLGWII</sequence>
<keyword evidence="4" id="KW-1185">Reference proteome</keyword>
<evidence type="ECO:0000313" key="3">
    <source>
        <dbReference type="EMBL" id="AJE46865.1"/>
    </source>
</evidence>